<gene>
    <name evidence="2" type="ORF">NCGR_LOCUS1326</name>
</gene>
<feature type="region of interest" description="Disordered" evidence="1">
    <location>
        <begin position="56"/>
        <end position="80"/>
    </location>
</feature>
<reference evidence="2" key="1">
    <citation type="submission" date="2020-10" db="EMBL/GenBank/DDBJ databases">
        <authorList>
            <person name="Han B."/>
            <person name="Lu T."/>
            <person name="Zhao Q."/>
            <person name="Huang X."/>
            <person name="Zhao Y."/>
        </authorList>
    </citation>
    <scope>NUCLEOTIDE SEQUENCE</scope>
</reference>
<name>A0A811M9S6_9POAL</name>
<accession>A0A811M9S6</accession>
<evidence type="ECO:0000313" key="2">
    <source>
        <dbReference type="EMBL" id="CAD6203104.1"/>
    </source>
</evidence>
<dbReference type="GO" id="GO:0005983">
    <property type="term" value="P:starch catabolic process"/>
    <property type="evidence" value="ECO:0007669"/>
    <property type="project" value="TreeGrafter"/>
</dbReference>
<dbReference type="InterPro" id="IPR029021">
    <property type="entry name" value="Prot-tyrosine_phosphatase-like"/>
</dbReference>
<proteinExistence type="predicted"/>
<dbReference type="AlphaFoldDB" id="A0A811M9S6"/>
<evidence type="ECO:0000256" key="1">
    <source>
        <dbReference type="SAM" id="MobiDB-lite"/>
    </source>
</evidence>
<dbReference type="Gene3D" id="3.90.190.10">
    <property type="entry name" value="Protein tyrosine phosphatase superfamily"/>
    <property type="match status" value="1"/>
</dbReference>
<organism evidence="2 3">
    <name type="scientific">Miscanthus lutarioriparius</name>
    <dbReference type="NCBI Taxonomy" id="422564"/>
    <lineage>
        <taxon>Eukaryota</taxon>
        <taxon>Viridiplantae</taxon>
        <taxon>Streptophyta</taxon>
        <taxon>Embryophyta</taxon>
        <taxon>Tracheophyta</taxon>
        <taxon>Spermatophyta</taxon>
        <taxon>Magnoliopsida</taxon>
        <taxon>Liliopsida</taxon>
        <taxon>Poales</taxon>
        <taxon>Poaceae</taxon>
        <taxon>PACMAD clade</taxon>
        <taxon>Panicoideae</taxon>
        <taxon>Andropogonodae</taxon>
        <taxon>Andropogoneae</taxon>
        <taxon>Saccharinae</taxon>
        <taxon>Miscanthus</taxon>
    </lineage>
</organism>
<dbReference type="PANTHER" id="PTHR46642">
    <property type="entry name" value="DUAL SPECIFICITY PHOSPHATASE, SUBGROUP, CATALYTIC DOMAIN"/>
    <property type="match status" value="1"/>
</dbReference>
<keyword evidence="3" id="KW-1185">Reference proteome</keyword>
<feature type="compositionally biased region" description="Basic and acidic residues" evidence="1">
    <location>
        <begin position="60"/>
        <end position="73"/>
    </location>
</feature>
<dbReference type="PANTHER" id="PTHR46642:SF3">
    <property type="entry name" value="PHOSPHOGLUCAN PHOSPHATASE DSP4, CHLOROPLASTIC"/>
    <property type="match status" value="1"/>
</dbReference>
<dbReference type="EMBL" id="CAJGYO010000001">
    <property type="protein sequence ID" value="CAD6203104.1"/>
    <property type="molecule type" value="Genomic_DNA"/>
</dbReference>
<evidence type="ECO:0000313" key="3">
    <source>
        <dbReference type="Proteomes" id="UP000604825"/>
    </source>
</evidence>
<sequence>MGGGWSPYLPVGWLPAAPVAPPRVTVPLPCRAAPFPSWGEIRWLVRRPSSWDSSMVEAGSSEHDLDPPIHDGDGGAVGRLRPLRRRTPSAARAQHLARAAVSYPSRCDTQSLAYMFWILGYSLNEGHQLLQSKRACFPKLEAIKLATADILTGLSKNIITMKWEDDCCSSVEISGLDIG</sequence>
<dbReference type="Proteomes" id="UP000604825">
    <property type="component" value="Unassembled WGS sequence"/>
</dbReference>
<dbReference type="GO" id="GO:2001070">
    <property type="term" value="F:starch binding"/>
    <property type="evidence" value="ECO:0007669"/>
    <property type="project" value="TreeGrafter"/>
</dbReference>
<protein>
    <submittedName>
        <fullName evidence="2">Uncharacterized protein</fullName>
    </submittedName>
</protein>
<dbReference type="OrthoDB" id="273181at2759"/>
<dbReference type="InterPro" id="IPR052832">
    <property type="entry name" value="Starch-Glucan_Phosphatase"/>
</dbReference>
<comment type="caution">
    <text evidence="2">The sequence shown here is derived from an EMBL/GenBank/DDBJ whole genome shotgun (WGS) entry which is preliminary data.</text>
</comment>
<dbReference type="GO" id="GO:0019203">
    <property type="term" value="F:carbohydrate phosphatase activity"/>
    <property type="evidence" value="ECO:0007669"/>
    <property type="project" value="TreeGrafter"/>
</dbReference>
<dbReference type="GO" id="GO:0009507">
    <property type="term" value="C:chloroplast"/>
    <property type="evidence" value="ECO:0007669"/>
    <property type="project" value="TreeGrafter"/>
</dbReference>